<proteinExistence type="predicted"/>
<dbReference type="AlphaFoldDB" id="A0A939DAC4"/>
<dbReference type="Proteomes" id="UP000664545">
    <property type="component" value="Unassembled WGS sequence"/>
</dbReference>
<accession>A0A939DAC4</accession>
<keyword evidence="3" id="KW-1185">Reference proteome</keyword>
<evidence type="ECO:0000313" key="2">
    <source>
        <dbReference type="EMBL" id="MBN7774152.1"/>
    </source>
</evidence>
<dbReference type="Pfam" id="PF18735">
    <property type="entry name" value="HEPN_RiboL-PSP"/>
    <property type="match status" value="1"/>
</dbReference>
<name>A0A939DAC4_CLOAM</name>
<evidence type="ECO:0000259" key="1">
    <source>
        <dbReference type="Pfam" id="PF18735"/>
    </source>
</evidence>
<protein>
    <recommendedName>
        <fullName evidence="1">RiboL-PSP-HEPN domain-containing protein</fullName>
    </recommendedName>
</protein>
<reference evidence="2" key="1">
    <citation type="submission" date="2021-02" db="EMBL/GenBank/DDBJ databases">
        <title>Abyssanaerobacter marinus gen.nov., sp., nov, anaerobic bacterium isolated from the Onnuri vent field of Indian Ocean and suggestion of Mogibacteriaceae fam. nov., and proposal of reclassification of ambiguous this family's genus member.</title>
        <authorList>
            <person name="Kim Y.J."/>
            <person name="Yang J.-A."/>
        </authorList>
    </citation>
    <scope>NUCLEOTIDE SEQUENCE</scope>
    <source>
        <strain evidence="2">DSM 2634</strain>
    </source>
</reference>
<dbReference type="InterPro" id="IPR041519">
    <property type="entry name" value="HEPN_RiboL-PSP"/>
</dbReference>
<dbReference type="RefSeq" id="WP_206582991.1">
    <property type="nucleotide sequence ID" value="NZ_JAFJZZ010000006.1"/>
</dbReference>
<evidence type="ECO:0000313" key="3">
    <source>
        <dbReference type="Proteomes" id="UP000664545"/>
    </source>
</evidence>
<dbReference type="EMBL" id="JAFJZZ010000006">
    <property type="protein sequence ID" value="MBN7774152.1"/>
    <property type="molecule type" value="Genomic_DNA"/>
</dbReference>
<comment type="caution">
    <text evidence="2">The sequence shown here is derived from an EMBL/GenBank/DDBJ whole genome shotgun (WGS) entry which is preliminary data.</text>
</comment>
<organism evidence="2 3">
    <name type="scientific">Clostridium aminobutyricum</name>
    <dbReference type="NCBI Taxonomy" id="33953"/>
    <lineage>
        <taxon>Bacteria</taxon>
        <taxon>Bacillati</taxon>
        <taxon>Bacillota</taxon>
        <taxon>Clostridia</taxon>
        <taxon>Eubacteriales</taxon>
        <taxon>Clostridiaceae</taxon>
        <taxon>Clostridium</taxon>
    </lineage>
</organism>
<feature type="domain" description="RiboL-PSP-HEPN" evidence="1">
    <location>
        <begin position="9"/>
        <end position="172"/>
    </location>
</feature>
<sequence length="178" mass="20803">MHPLFDAFIQDYRDIKALLLKQSELSFQTTVDAHFRKTFLISCASYHETFIQNMLSAFLERTSNDQRITAFAKTKGIKRQYHTYFTWDNAGKIPNNINSFLGLFGNNFKENVAQEIASNEDIKLKMKSFLEIGNLRNQMAHENLLAFNLEKTFDEIIVLNQNALEFLQFLQKNFESNE</sequence>
<gene>
    <name evidence="2" type="ORF">JYB65_12325</name>
</gene>